<dbReference type="InterPro" id="IPR011050">
    <property type="entry name" value="Pectin_lyase_fold/virulence"/>
</dbReference>
<dbReference type="PANTHER" id="PTHR40088:SF2">
    <property type="entry name" value="SECRETED SUGAR HYDROLASE"/>
    <property type="match status" value="1"/>
</dbReference>
<dbReference type="SUPFAM" id="SSF89372">
    <property type="entry name" value="Fucose-specific lectin"/>
    <property type="match status" value="1"/>
</dbReference>
<dbReference type="EMBL" id="JAMZDX010000003">
    <property type="protein sequence ID" value="MCP2310377.1"/>
    <property type="molecule type" value="Genomic_DNA"/>
</dbReference>
<proteinExistence type="predicted"/>
<dbReference type="Gene3D" id="2.60.40.10">
    <property type="entry name" value="Immunoglobulins"/>
    <property type="match status" value="2"/>
</dbReference>
<keyword evidence="2" id="KW-0964">Secreted</keyword>
<comment type="caution">
    <text evidence="6">The sequence shown here is derived from an EMBL/GenBank/DDBJ whole genome shotgun (WGS) entry which is preliminary data.</text>
</comment>
<dbReference type="InterPro" id="IPR007742">
    <property type="entry name" value="NosD_dom"/>
</dbReference>
<feature type="domain" description="PKD" evidence="5">
    <location>
        <begin position="433"/>
        <end position="481"/>
    </location>
</feature>
<dbReference type="InterPro" id="IPR000601">
    <property type="entry name" value="PKD_dom"/>
</dbReference>
<dbReference type="SUPFAM" id="SSF49299">
    <property type="entry name" value="PKD domain"/>
    <property type="match status" value="2"/>
</dbReference>
<organism evidence="6 7">
    <name type="scientific">Kitasatospora paracochleata</name>
    <dbReference type="NCBI Taxonomy" id="58354"/>
    <lineage>
        <taxon>Bacteria</taxon>
        <taxon>Bacillati</taxon>
        <taxon>Actinomycetota</taxon>
        <taxon>Actinomycetes</taxon>
        <taxon>Kitasatosporales</taxon>
        <taxon>Streptomycetaceae</taxon>
        <taxon>Kitasatospora</taxon>
    </lineage>
</organism>
<evidence type="ECO:0000259" key="5">
    <source>
        <dbReference type="PROSITE" id="PS50093"/>
    </source>
</evidence>
<keyword evidence="3 4" id="KW-0732">Signal</keyword>
<dbReference type="InterPro" id="IPR022409">
    <property type="entry name" value="PKD/Chitinase_dom"/>
</dbReference>
<dbReference type="PROSITE" id="PS50093">
    <property type="entry name" value="PKD"/>
    <property type="match status" value="2"/>
</dbReference>
<dbReference type="CDD" id="cd00146">
    <property type="entry name" value="PKD"/>
    <property type="match status" value="2"/>
</dbReference>
<gene>
    <name evidence="6" type="ORF">FHR36_003510</name>
</gene>
<sequence length="908" mass="93017">MRLRQSLVLTAAVATAVAAVGLPATASAAAATTLYVDKSESAHCSDGGSGTLAQPFCSVGAAAAVVQPGQTVLIAPGSYFEDEVHLTRSGTPDQPITFLGGPITKDATAMPVLQPGAGPEGGSFVLSHVHDVVIRGLRHYAKTNPVVITDSSRITVDQNWFQSSHGTADVRISGASDHVTVSRSVFPDTYGVAVDPGVHDTLITANDLSRTRTAAVTVKDAPGTAVTDNTILYSCLESVLIDGASPGAVVENNVISADHPAATKNYPSWCDAAHRGEAEISVSAASTAGSTVDYNTVHPWADAVGYRWAGTAHRTAAALKAATGQGAHDTDVDVAFGEGSAWPFHTLDTADPATLAAVVDSADPAAPGTGTDLYGSKAVDDPAVAGTAPGGGGVRDRGAYEHTGLQGWLDLTDTPGPVPLTVKAVAQAHDSFGSPISYTFDFGDGTAPVVSTSPEVSHTYTTTGVHRVLVVISTAAGARVTPEPRFAVANAPGQLTADLTARQLDGGGLFEFAPTAESPWGGASTTVDFHDGNPPRTPQSNGTITYRFPQPGTYTVTMTAHDRVGHVVTTDKQVVVRYDTDHMALLPGERVQLVTRAGDTLMNTGANYTLGQWDTFDAMPLNGPSAPQAPARPSSLATTTTGDEYLRTFAVVDGRILSVDRNLGTTRSGGMGYVDRGFWFDWAEVTGAAGAGDLPGVTRVAAASIGNRTHVVALANGRVYEASGSHDSGTWSKWGDITAAVGLPGGVTSIAAGTTGNSLHVATLGADKHVRVADGNYDRGTWSAGDVTAAYGGPTGITQLAGATTPGSRFHVVVLANGVAYETTGDYAAGYWTGWGNISAASGLTGFSDVAAASTGNSLRLYGVYLGRVYNANGDYTRGQWSSWAEVTVPDAAGNTPPVGAIAAAGIG</sequence>
<dbReference type="RefSeq" id="WP_253798245.1">
    <property type="nucleotide sequence ID" value="NZ_BAAAUB010000028.1"/>
</dbReference>
<name>A0ABT1IYZ5_9ACTN</name>
<feature type="signal peptide" evidence="4">
    <location>
        <begin position="1"/>
        <end position="28"/>
    </location>
</feature>
<reference evidence="6 7" key="1">
    <citation type="submission" date="2022-06" db="EMBL/GenBank/DDBJ databases">
        <title>Sequencing the genomes of 1000 actinobacteria strains.</title>
        <authorList>
            <person name="Klenk H.-P."/>
        </authorList>
    </citation>
    <scope>NUCLEOTIDE SEQUENCE [LARGE SCALE GENOMIC DNA]</scope>
    <source>
        <strain evidence="6 7">DSM 41656</strain>
    </source>
</reference>
<evidence type="ECO:0000256" key="4">
    <source>
        <dbReference type="SAM" id="SignalP"/>
    </source>
</evidence>
<evidence type="ECO:0000313" key="7">
    <source>
        <dbReference type="Proteomes" id="UP001206483"/>
    </source>
</evidence>
<dbReference type="InterPro" id="IPR035986">
    <property type="entry name" value="PKD_dom_sf"/>
</dbReference>
<dbReference type="Pfam" id="PF00801">
    <property type="entry name" value="PKD"/>
    <property type="match status" value="1"/>
</dbReference>
<dbReference type="Gene3D" id="2.160.20.10">
    <property type="entry name" value="Single-stranded right-handed beta-helix, Pectin lyase-like"/>
    <property type="match status" value="1"/>
</dbReference>
<evidence type="ECO:0000313" key="6">
    <source>
        <dbReference type="EMBL" id="MCP2310377.1"/>
    </source>
</evidence>
<evidence type="ECO:0000256" key="1">
    <source>
        <dbReference type="ARBA" id="ARBA00004613"/>
    </source>
</evidence>
<comment type="subcellular location">
    <subcellularLocation>
        <location evidence="1">Secreted</location>
    </subcellularLocation>
</comment>
<feature type="chain" id="PRO_5046900305" description="PKD domain-containing protein" evidence="4">
    <location>
        <begin position="29"/>
        <end position="908"/>
    </location>
</feature>
<dbReference type="SMART" id="SM00089">
    <property type="entry name" value="PKD"/>
    <property type="match status" value="2"/>
</dbReference>
<accession>A0ABT1IYZ5</accession>
<feature type="domain" description="PKD" evidence="5">
    <location>
        <begin position="528"/>
        <end position="576"/>
    </location>
</feature>
<dbReference type="Proteomes" id="UP001206483">
    <property type="component" value="Unassembled WGS sequence"/>
</dbReference>
<dbReference type="InterPro" id="IPR012334">
    <property type="entry name" value="Pectin_lyas_fold"/>
</dbReference>
<dbReference type="InterPro" id="IPR013783">
    <property type="entry name" value="Ig-like_fold"/>
</dbReference>
<dbReference type="Pfam" id="PF05048">
    <property type="entry name" value="NosD"/>
    <property type="match status" value="1"/>
</dbReference>
<protein>
    <recommendedName>
        <fullName evidence="5">PKD domain-containing protein</fullName>
    </recommendedName>
</protein>
<evidence type="ECO:0000256" key="3">
    <source>
        <dbReference type="ARBA" id="ARBA00022729"/>
    </source>
</evidence>
<dbReference type="InterPro" id="IPR052052">
    <property type="entry name" value="Polysaccharide_Lyase_9"/>
</dbReference>
<keyword evidence="7" id="KW-1185">Reference proteome</keyword>
<evidence type="ECO:0000256" key="2">
    <source>
        <dbReference type="ARBA" id="ARBA00022525"/>
    </source>
</evidence>
<dbReference type="PANTHER" id="PTHR40088">
    <property type="entry name" value="PECTATE LYASE (EUROFUNG)"/>
    <property type="match status" value="1"/>
</dbReference>
<dbReference type="SUPFAM" id="SSF51126">
    <property type="entry name" value="Pectin lyase-like"/>
    <property type="match status" value="1"/>
</dbReference>